<dbReference type="Gene3D" id="3.30.70.1990">
    <property type="match status" value="1"/>
</dbReference>
<dbReference type="VEuPathDB" id="FungiDB:CIMG_12282"/>
<reference evidence="2" key="2">
    <citation type="journal article" date="2010" name="Genome Res.">
        <title>Population genomic sequencing of Coccidioides fungi reveals recent hybridization and transposon control.</title>
        <authorList>
            <person name="Neafsey D.E."/>
            <person name="Barker B.M."/>
            <person name="Sharpton T.J."/>
            <person name="Stajich J.E."/>
            <person name="Park D.J."/>
            <person name="Whiston E."/>
            <person name="Hung C.-Y."/>
            <person name="McMahan C."/>
            <person name="White J."/>
            <person name="Sykes S."/>
            <person name="Heiman D."/>
            <person name="Young S."/>
            <person name="Zeng Q."/>
            <person name="Abouelleil A."/>
            <person name="Aftuck L."/>
            <person name="Bessette D."/>
            <person name="Brown A."/>
            <person name="FitzGerald M."/>
            <person name="Lui A."/>
            <person name="Macdonald J.P."/>
            <person name="Priest M."/>
            <person name="Orbach M.J."/>
            <person name="Galgiani J.N."/>
            <person name="Kirkland T.N."/>
            <person name="Cole G.T."/>
            <person name="Birren B.W."/>
            <person name="Henn M.R."/>
            <person name="Taylor J.W."/>
            <person name="Rounsley S.D."/>
        </authorList>
    </citation>
    <scope>GENOME REANNOTATION</scope>
    <source>
        <strain evidence="2">RS</strain>
    </source>
</reference>
<reference evidence="2" key="1">
    <citation type="journal article" date="2009" name="Genome Res.">
        <title>Comparative genomic analyses of the human fungal pathogens Coccidioides and their relatives.</title>
        <authorList>
            <person name="Sharpton T.J."/>
            <person name="Stajich J.E."/>
            <person name="Rounsley S.D."/>
            <person name="Gardner M.J."/>
            <person name="Wortman J.R."/>
            <person name="Jordar V.S."/>
            <person name="Maiti R."/>
            <person name="Kodira C.D."/>
            <person name="Neafsey D.E."/>
            <person name="Zeng Q."/>
            <person name="Hung C.-Y."/>
            <person name="McMahan C."/>
            <person name="Muszewska A."/>
            <person name="Grynberg M."/>
            <person name="Mandel M.A."/>
            <person name="Kellner E.M."/>
            <person name="Barker B.M."/>
            <person name="Galgiani J.N."/>
            <person name="Orbach M.J."/>
            <person name="Kirkland T.N."/>
            <person name="Cole G.T."/>
            <person name="Henn M.R."/>
            <person name="Birren B.W."/>
            <person name="Taylor J.W."/>
        </authorList>
    </citation>
    <scope>NUCLEOTIDE SEQUENCE [LARGE SCALE GENOMIC DNA]</scope>
    <source>
        <strain evidence="2">RS</strain>
    </source>
</reference>
<evidence type="ECO:0008006" key="3">
    <source>
        <dbReference type="Google" id="ProtNLM"/>
    </source>
</evidence>
<accession>A0A0D8JWK9</accession>
<dbReference type="Proteomes" id="UP000001261">
    <property type="component" value="Unassembled WGS sequence"/>
</dbReference>
<dbReference type="GeneID" id="24164068"/>
<dbReference type="KEGG" id="cim:CIMG_12282"/>
<dbReference type="RefSeq" id="XP_012213746.1">
    <property type="nucleotide sequence ID" value="XM_012358323.1"/>
</dbReference>
<name>A0A0D8JWK9_COCIM</name>
<evidence type="ECO:0000313" key="2">
    <source>
        <dbReference type="Proteomes" id="UP000001261"/>
    </source>
</evidence>
<evidence type="ECO:0000313" key="1">
    <source>
        <dbReference type="EMBL" id="KJF61321.1"/>
    </source>
</evidence>
<organism evidence="1 2">
    <name type="scientific">Coccidioides immitis (strain RS)</name>
    <name type="common">Valley fever fungus</name>
    <dbReference type="NCBI Taxonomy" id="246410"/>
    <lineage>
        <taxon>Eukaryota</taxon>
        <taxon>Fungi</taxon>
        <taxon>Dikarya</taxon>
        <taxon>Ascomycota</taxon>
        <taxon>Pezizomycotina</taxon>
        <taxon>Eurotiomycetes</taxon>
        <taxon>Eurotiomycetidae</taxon>
        <taxon>Onygenales</taxon>
        <taxon>Onygenaceae</taxon>
        <taxon>Coccidioides</taxon>
    </lineage>
</organism>
<dbReference type="OMA" id="FRSHAPY"/>
<dbReference type="InParanoid" id="A0A0D8JWK9"/>
<sequence length="392" mass="43431">MKANRSLLLKNKTGQVGHTETYIDPATGTTIDMGVLIWHNITVVKDYFKRFDIPITNSAGFFQSALNYDFRTGKEVTTPSEAEVSAAFAANTTQNSKYPGLNDGIFLPSPVPEELYMPFGEFVQKYGLQAAVPTMFNYNPGVGNILANPTLEQFRYCGLNTVRSLSAGFLTTARQNSSEPYSRAEIELSSSSSLLLDSKVAYADRGEGGAGIKLVVRTPQGYKLILAKKLLIAIPPKLDFLAPMDLSDKEKRTLWKDSEYNLPPLPGVYSFAPSRLPGLQMVAYATPQSPKSFPLSNAMVKADIIRTVKRLQKQNPDKFGQTDPEFVDFRSHAPYTLQVSAEDIKVGFYEKLYALQGPRNTYWTGAAFRGEDSSLLWKYVEEIVVPQMLAGP</sequence>
<dbReference type="Gene3D" id="1.10.405.20">
    <property type="match status" value="1"/>
</dbReference>
<dbReference type="OrthoDB" id="68575at2759"/>
<protein>
    <recommendedName>
        <fullName evidence="3">Amine oxidase domain-containing protein</fullName>
    </recommendedName>
</protein>
<dbReference type="EMBL" id="GG704915">
    <property type="protein sequence ID" value="KJF61321.1"/>
    <property type="molecule type" value="Genomic_DNA"/>
</dbReference>
<dbReference type="STRING" id="246410.A0A0D8JWK9"/>
<gene>
    <name evidence="1" type="ORF">CIMG_12282</name>
</gene>
<proteinExistence type="predicted"/>
<dbReference type="InterPro" id="IPR036188">
    <property type="entry name" value="FAD/NAD-bd_sf"/>
</dbReference>
<dbReference type="AlphaFoldDB" id="A0A0D8JWK9"/>
<dbReference type="Gene3D" id="3.50.50.60">
    <property type="entry name" value="FAD/NAD(P)-binding domain"/>
    <property type="match status" value="1"/>
</dbReference>
<keyword evidence="2" id="KW-1185">Reference proteome</keyword>